<comment type="cofactor">
    <cofactor evidence="6">
        <name>[2Fe-2S] cluster</name>
        <dbReference type="ChEBI" id="CHEBI:190135"/>
    </cofactor>
</comment>
<dbReference type="InterPro" id="IPR014349">
    <property type="entry name" value="Rieske_Fe-S_prot"/>
</dbReference>
<evidence type="ECO:0000256" key="5">
    <source>
        <dbReference type="ARBA" id="ARBA00023157"/>
    </source>
</evidence>
<gene>
    <name evidence="9" type="ORF">NSPZN2_30638</name>
</gene>
<feature type="transmembrane region" description="Helical" evidence="7">
    <location>
        <begin position="21"/>
        <end position="46"/>
    </location>
</feature>
<evidence type="ECO:0000313" key="10">
    <source>
        <dbReference type="Proteomes" id="UP000675880"/>
    </source>
</evidence>
<keyword evidence="2" id="KW-0479">Metal-binding</keyword>
<keyword evidence="4" id="KW-0411">Iron-sulfur</keyword>
<dbReference type="PROSITE" id="PS51296">
    <property type="entry name" value="RIESKE"/>
    <property type="match status" value="1"/>
</dbReference>
<keyword evidence="5" id="KW-1015">Disulfide bond</keyword>
<evidence type="ECO:0000256" key="2">
    <source>
        <dbReference type="ARBA" id="ARBA00022723"/>
    </source>
</evidence>
<dbReference type="InterPro" id="IPR017941">
    <property type="entry name" value="Rieske_2Fe-2S"/>
</dbReference>
<keyword evidence="10" id="KW-1185">Reference proteome</keyword>
<dbReference type="Proteomes" id="UP000675880">
    <property type="component" value="Unassembled WGS sequence"/>
</dbReference>
<accession>A0ABN7LNP8</accession>
<evidence type="ECO:0000256" key="4">
    <source>
        <dbReference type="ARBA" id="ARBA00023014"/>
    </source>
</evidence>
<keyword evidence="1" id="KW-0001">2Fe-2S</keyword>
<dbReference type="SUPFAM" id="SSF50022">
    <property type="entry name" value="ISP domain"/>
    <property type="match status" value="1"/>
</dbReference>
<dbReference type="PANTHER" id="PTHR10134">
    <property type="entry name" value="CYTOCHROME B-C1 COMPLEX SUBUNIT RIESKE, MITOCHONDRIAL"/>
    <property type="match status" value="1"/>
</dbReference>
<evidence type="ECO:0000256" key="7">
    <source>
        <dbReference type="SAM" id="Phobius"/>
    </source>
</evidence>
<keyword evidence="3" id="KW-0408">Iron</keyword>
<comment type="caution">
    <text evidence="9">The sequence shown here is derived from an EMBL/GenBank/DDBJ whole genome shotgun (WGS) entry which is preliminary data.</text>
</comment>
<proteinExistence type="predicted"/>
<dbReference type="PROSITE" id="PS51318">
    <property type="entry name" value="TAT"/>
    <property type="match status" value="1"/>
</dbReference>
<dbReference type="PRINTS" id="PR00162">
    <property type="entry name" value="RIESKE"/>
</dbReference>
<keyword evidence="7" id="KW-1133">Transmembrane helix</keyword>
<evidence type="ECO:0000256" key="6">
    <source>
        <dbReference type="ARBA" id="ARBA00034078"/>
    </source>
</evidence>
<dbReference type="InterPro" id="IPR036922">
    <property type="entry name" value="Rieske_2Fe-2S_sf"/>
</dbReference>
<name>A0ABN7LNP8_9BACT</name>
<feature type="domain" description="Rieske" evidence="8">
    <location>
        <begin position="65"/>
        <end position="164"/>
    </location>
</feature>
<reference evidence="9 10" key="1">
    <citation type="submission" date="2021-02" db="EMBL/GenBank/DDBJ databases">
        <authorList>
            <person name="Han P."/>
        </authorList>
    </citation>
    <scope>NUCLEOTIDE SEQUENCE [LARGE SCALE GENOMIC DNA]</scope>
    <source>
        <strain evidence="9">Candidatus Nitrospira sp. ZN2</strain>
    </source>
</reference>
<protein>
    <submittedName>
        <fullName evidence="9">Menaquinone-cytochrome C reductase iron-sulfur subunit</fullName>
    </submittedName>
</protein>
<evidence type="ECO:0000313" key="9">
    <source>
        <dbReference type="EMBL" id="CAE6760883.1"/>
    </source>
</evidence>
<dbReference type="Gene3D" id="2.102.10.10">
    <property type="entry name" value="Rieske [2Fe-2S] iron-sulphur domain"/>
    <property type="match status" value="1"/>
</dbReference>
<keyword evidence="7" id="KW-0812">Transmembrane</keyword>
<dbReference type="CDD" id="cd03467">
    <property type="entry name" value="Rieske"/>
    <property type="match status" value="1"/>
</dbReference>
<dbReference type="CDD" id="cd12087">
    <property type="entry name" value="TM_EGFR-like"/>
    <property type="match status" value="1"/>
</dbReference>
<keyword evidence="7" id="KW-0472">Membrane</keyword>
<sequence length="179" mass="19420">MKDDEPPGGGFSTPVGSRRTFFHWVTLAAAGVVGLGLAFPLVGALVSPAFRRRRREWVDVGDVEGVPVGRPTQLDHITTIRDGWMETTSQKAVWAVKQPEGGVRVFSPICTHLGCGYRWDDADKKFLCPCHGSSFDVNGRVTGGPAPRPLDVLPSKVEGGRLLVMYKDFKSGLAESVEL</sequence>
<dbReference type="InterPro" id="IPR006311">
    <property type="entry name" value="TAT_signal"/>
</dbReference>
<evidence type="ECO:0000256" key="3">
    <source>
        <dbReference type="ARBA" id="ARBA00023004"/>
    </source>
</evidence>
<evidence type="ECO:0000259" key="8">
    <source>
        <dbReference type="PROSITE" id="PS51296"/>
    </source>
</evidence>
<dbReference type="InterPro" id="IPR005805">
    <property type="entry name" value="Rieske_Fe-S_prot_C"/>
</dbReference>
<dbReference type="EMBL" id="CAJNBJ010000016">
    <property type="protein sequence ID" value="CAE6760883.1"/>
    <property type="molecule type" value="Genomic_DNA"/>
</dbReference>
<organism evidence="9 10">
    <name type="scientific">Nitrospira defluvii</name>
    <dbReference type="NCBI Taxonomy" id="330214"/>
    <lineage>
        <taxon>Bacteria</taxon>
        <taxon>Pseudomonadati</taxon>
        <taxon>Nitrospirota</taxon>
        <taxon>Nitrospiria</taxon>
        <taxon>Nitrospirales</taxon>
        <taxon>Nitrospiraceae</taxon>
        <taxon>Nitrospira</taxon>
    </lineage>
</organism>
<dbReference type="Pfam" id="PF00355">
    <property type="entry name" value="Rieske"/>
    <property type="match status" value="1"/>
</dbReference>
<dbReference type="RefSeq" id="WP_213042771.1">
    <property type="nucleotide sequence ID" value="NZ_CAJNBJ010000016.1"/>
</dbReference>
<evidence type="ECO:0000256" key="1">
    <source>
        <dbReference type="ARBA" id="ARBA00022714"/>
    </source>
</evidence>